<dbReference type="InterPro" id="IPR050834">
    <property type="entry name" value="Glycosyltransf_2"/>
</dbReference>
<evidence type="ECO:0000256" key="2">
    <source>
        <dbReference type="ARBA" id="ARBA00022676"/>
    </source>
</evidence>
<sequence>MSEIKMDLPIVSVIMSAYNENTIVSRAIESVLQQSYPNFELIIVDDCSTDSTLSILKSYQKKDPRIVVLCNSTNLGLTSSLIKGVSASRGRLITRIDADDFYHVDKIKRQVDLYNMNPLVRWNVVLSGEVAPDCTLLGIQSTDISNMNPSTIMEHMRTTENAFYHGAVMFEKSLYEQAGGYRPSFDGAEDFDLWLRFMEISEFGIIPEVLYYRETRETGISVKSAIKQAIVASGAIKCTRHRLNKLPEVDEIRTMQQTVVAKNDINTVINYIGLNRCWYLGCKIFPYNPSVSYPFIKASLSEKLRWRAVVKLGLAKLPIGITRLAVNTYRYGVKHTFVSFLFRHKMKERK</sequence>
<keyword evidence="6" id="KW-1185">Reference proteome</keyword>
<gene>
    <name evidence="5" type="ORF">NZD86_22080</name>
</gene>
<evidence type="ECO:0000313" key="6">
    <source>
        <dbReference type="Proteomes" id="UP001164803"/>
    </source>
</evidence>
<organism evidence="5 6">
    <name type="scientific">Alicyclobacillus dauci</name>
    <dbReference type="NCBI Taxonomy" id="1475485"/>
    <lineage>
        <taxon>Bacteria</taxon>
        <taxon>Bacillati</taxon>
        <taxon>Bacillota</taxon>
        <taxon>Bacilli</taxon>
        <taxon>Bacillales</taxon>
        <taxon>Alicyclobacillaceae</taxon>
        <taxon>Alicyclobacillus</taxon>
    </lineage>
</organism>
<reference evidence="5" key="1">
    <citation type="submission" date="2022-08" db="EMBL/GenBank/DDBJ databases">
        <title>Alicyclobacillus dauci DSM2870, complete genome.</title>
        <authorList>
            <person name="Wang Q."/>
            <person name="Cai R."/>
            <person name="Wang Z."/>
        </authorList>
    </citation>
    <scope>NUCLEOTIDE SEQUENCE</scope>
    <source>
        <strain evidence="5">DSM 28700</strain>
    </source>
</reference>
<name>A0ABY6Z3F6_9BACL</name>
<dbReference type="PANTHER" id="PTHR43685:SF5">
    <property type="entry name" value="GLYCOSYLTRANSFERASE EPSE-RELATED"/>
    <property type="match status" value="1"/>
</dbReference>
<evidence type="ECO:0000313" key="5">
    <source>
        <dbReference type="EMBL" id="WAH36824.1"/>
    </source>
</evidence>
<dbReference type="Proteomes" id="UP001164803">
    <property type="component" value="Chromosome"/>
</dbReference>
<proteinExistence type="inferred from homology"/>
<protein>
    <submittedName>
        <fullName evidence="5">Glycosyltransferase</fullName>
        <ecNumber evidence="5">2.4.-.-</ecNumber>
    </submittedName>
</protein>
<dbReference type="SUPFAM" id="SSF53448">
    <property type="entry name" value="Nucleotide-diphospho-sugar transferases"/>
    <property type="match status" value="1"/>
</dbReference>
<comment type="similarity">
    <text evidence="1">Belongs to the glycosyltransferase 2 family.</text>
</comment>
<accession>A0ABY6Z3F6</accession>
<dbReference type="GO" id="GO:0016757">
    <property type="term" value="F:glycosyltransferase activity"/>
    <property type="evidence" value="ECO:0007669"/>
    <property type="project" value="UniProtKB-KW"/>
</dbReference>
<evidence type="ECO:0000259" key="4">
    <source>
        <dbReference type="Pfam" id="PF00535"/>
    </source>
</evidence>
<keyword evidence="3 5" id="KW-0808">Transferase</keyword>
<dbReference type="EC" id="2.4.-.-" evidence="5"/>
<feature type="domain" description="Glycosyltransferase 2-like" evidence="4">
    <location>
        <begin position="12"/>
        <end position="118"/>
    </location>
</feature>
<dbReference type="Gene3D" id="3.90.550.10">
    <property type="entry name" value="Spore Coat Polysaccharide Biosynthesis Protein SpsA, Chain A"/>
    <property type="match status" value="1"/>
</dbReference>
<dbReference type="InterPro" id="IPR001173">
    <property type="entry name" value="Glyco_trans_2-like"/>
</dbReference>
<evidence type="ECO:0000256" key="1">
    <source>
        <dbReference type="ARBA" id="ARBA00006739"/>
    </source>
</evidence>
<dbReference type="RefSeq" id="WP_268044215.1">
    <property type="nucleotide sequence ID" value="NZ_CP104064.1"/>
</dbReference>
<dbReference type="PANTHER" id="PTHR43685">
    <property type="entry name" value="GLYCOSYLTRANSFERASE"/>
    <property type="match status" value="1"/>
</dbReference>
<dbReference type="EMBL" id="CP104064">
    <property type="protein sequence ID" value="WAH36824.1"/>
    <property type="molecule type" value="Genomic_DNA"/>
</dbReference>
<evidence type="ECO:0000256" key="3">
    <source>
        <dbReference type="ARBA" id="ARBA00022679"/>
    </source>
</evidence>
<dbReference type="Pfam" id="PF00535">
    <property type="entry name" value="Glycos_transf_2"/>
    <property type="match status" value="1"/>
</dbReference>
<dbReference type="InterPro" id="IPR029044">
    <property type="entry name" value="Nucleotide-diphossugar_trans"/>
</dbReference>
<keyword evidence="2 5" id="KW-0328">Glycosyltransferase</keyword>